<name>A0A831VSK0_9FLAO</name>
<proteinExistence type="predicted"/>
<accession>A0A831VSK0</accession>
<sequence>MAIIHYIPCNGEIYREVELADNHQFPFHTLLGSRVSITIKKSVLGQFVEQQHIALFTCPIDLFVAWDRKIETEAAPIRQPFRIPENTGISRELFVEIF</sequence>
<evidence type="ECO:0000313" key="1">
    <source>
        <dbReference type="EMBL" id="HEA22818.1"/>
    </source>
</evidence>
<dbReference type="Proteomes" id="UP000886191">
    <property type="component" value="Unassembled WGS sequence"/>
</dbReference>
<dbReference type="AlphaFoldDB" id="A0A831VSK0"/>
<protein>
    <submittedName>
        <fullName evidence="1">Uncharacterized protein</fullName>
    </submittedName>
</protein>
<dbReference type="EMBL" id="DRGL01000067">
    <property type="protein sequence ID" value="HEA22818.1"/>
    <property type="molecule type" value="Genomic_DNA"/>
</dbReference>
<reference evidence="1" key="1">
    <citation type="journal article" date="2020" name="mSystems">
        <title>Genome- and Community-Level Interaction Insights into Carbon Utilization and Element Cycling Functions of Hydrothermarchaeota in Hydrothermal Sediment.</title>
        <authorList>
            <person name="Zhou Z."/>
            <person name="Liu Y."/>
            <person name="Xu W."/>
            <person name="Pan J."/>
            <person name="Luo Z.H."/>
            <person name="Li M."/>
        </authorList>
    </citation>
    <scope>NUCLEOTIDE SEQUENCE [LARGE SCALE GENOMIC DNA]</scope>
    <source>
        <strain evidence="1">HyVt-345</strain>
    </source>
</reference>
<organism evidence="1">
    <name type="scientific">Pricia antarctica</name>
    <dbReference type="NCBI Taxonomy" id="641691"/>
    <lineage>
        <taxon>Bacteria</taxon>
        <taxon>Pseudomonadati</taxon>
        <taxon>Bacteroidota</taxon>
        <taxon>Flavobacteriia</taxon>
        <taxon>Flavobacteriales</taxon>
        <taxon>Flavobacteriaceae</taxon>
        <taxon>Pricia</taxon>
    </lineage>
</organism>
<comment type="caution">
    <text evidence="1">The sequence shown here is derived from an EMBL/GenBank/DDBJ whole genome shotgun (WGS) entry which is preliminary data.</text>
</comment>
<gene>
    <name evidence="1" type="ORF">ENH87_18140</name>
</gene>